<evidence type="ECO:0000259" key="2">
    <source>
        <dbReference type="PROSITE" id="PS50943"/>
    </source>
</evidence>
<gene>
    <name evidence="3" type="ORF">IAG42_19190</name>
</gene>
<dbReference type="SMART" id="SM00530">
    <property type="entry name" value="HTH_XRE"/>
    <property type="match status" value="1"/>
</dbReference>
<dbReference type="GO" id="GO:0003677">
    <property type="term" value="F:DNA binding"/>
    <property type="evidence" value="ECO:0007669"/>
    <property type="project" value="InterPro"/>
</dbReference>
<dbReference type="Proteomes" id="UP000516428">
    <property type="component" value="Chromosome"/>
</dbReference>
<dbReference type="CDD" id="cd00093">
    <property type="entry name" value="HTH_XRE"/>
    <property type="match status" value="1"/>
</dbReference>
<reference evidence="3 4" key="1">
    <citation type="submission" date="2020-09" db="EMBL/GenBank/DDBJ databases">
        <title>A novel species.</title>
        <authorList>
            <person name="Gao J."/>
        </authorList>
    </citation>
    <scope>NUCLEOTIDE SEQUENCE [LARGE SCALE GENOMIC DNA]</scope>
    <source>
        <strain evidence="3 4">CRXT-Y-14</strain>
    </source>
</reference>
<feature type="compositionally biased region" description="Low complexity" evidence="1">
    <location>
        <begin position="199"/>
        <end position="208"/>
    </location>
</feature>
<keyword evidence="4" id="KW-1185">Reference proteome</keyword>
<name>A0A7H1B9V0_9ACTN</name>
<dbReference type="EMBL" id="CP061281">
    <property type="protein sequence ID" value="QNS05505.1"/>
    <property type="molecule type" value="Genomic_DNA"/>
</dbReference>
<evidence type="ECO:0000256" key="1">
    <source>
        <dbReference type="SAM" id="MobiDB-lite"/>
    </source>
</evidence>
<dbReference type="InterPro" id="IPR010982">
    <property type="entry name" value="Lambda_DNA-bd_dom_sf"/>
</dbReference>
<dbReference type="AlphaFoldDB" id="A0A7H1B9V0"/>
<proteinExistence type="predicted"/>
<organism evidence="3 4">
    <name type="scientific">Streptomyces xanthii</name>
    <dbReference type="NCBI Taxonomy" id="2768069"/>
    <lineage>
        <taxon>Bacteria</taxon>
        <taxon>Bacillati</taxon>
        <taxon>Actinomycetota</taxon>
        <taxon>Actinomycetes</taxon>
        <taxon>Kitasatosporales</taxon>
        <taxon>Streptomycetaceae</taxon>
        <taxon>Streptomyces</taxon>
    </lineage>
</organism>
<dbReference type="Gene3D" id="1.10.260.40">
    <property type="entry name" value="lambda repressor-like DNA-binding domains"/>
    <property type="match status" value="1"/>
</dbReference>
<feature type="region of interest" description="Disordered" evidence="1">
    <location>
        <begin position="186"/>
        <end position="208"/>
    </location>
</feature>
<evidence type="ECO:0000313" key="4">
    <source>
        <dbReference type="Proteomes" id="UP000516428"/>
    </source>
</evidence>
<dbReference type="InterPro" id="IPR001387">
    <property type="entry name" value="Cro/C1-type_HTH"/>
</dbReference>
<dbReference type="SUPFAM" id="SSF47413">
    <property type="entry name" value="lambda repressor-like DNA-binding domains"/>
    <property type="match status" value="1"/>
</dbReference>
<sequence length="208" mass="22285">MPQLLRFAEPFCEPQNGCYCSGGPLHLAEAATNGGSVKDEDATDGGVLLRGETNVAVRIKLEREARGWSTNALSDRLNEAGFEMNPSAVWRIENGKRRINLDEAIGFADVFGLDLRNLVGPPQLAAQARAMELIDDVVDAFRGTQRANAAFTVARDAFDAYVAEHPDIREEAEVAVSSAIAEEASKQLMKTYGPPPSEPGAAAPADEA</sequence>
<feature type="domain" description="HTH cro/C1-type" evidence="2">
    <location>
        <begin position="59"/>
        <end position="118"/>
    </location>
</feature>
<dbReference type="KEGG" id="sxn:IAG42_19190"/>
<protein>
    <submittedName>
        <fullName evidence="3">Helix-turn-helix transcriptional regulator</fullName>
    </submittedName>
</protein>
<dbReference type="Pfam" id="PF13560">
    <property type="entry name" value="HTH_31"/>
    <property type="match status" value="1"/>
</dbReference>
<dbReference type="PROSITE" id="PS50943">
    <property type="entry name" value="HTH_CROC1"/>
    <property type="match status" value="1"/>
</dbReference>
<accession>A0A7H1B9V0</accession>
<evidence type="ECO:0000313" key="3">
    <source>
        <dbReference type="EMBL" id="QNS05505.1"/>
    </source>
</evidence>